<organism evidence="1">
    <name type="scientific">Tanacetum cinerariifolium</name>
    <name type="common">Dalmatian daisy</name>
    <name type="synonym">Chrysanthemum cinerariifolium</name>
    <dbReference type="NCBI Taxonomy" id="118510"/>
    <lineage>
        <taxon>Eukaryota</taxon>
        <taxon>Viridiplantae</taxon>
        <taxon>Streptophyta</taxon>
        <taxon>Embryophyta</taxon>
        <taxon>Tracheophyta</taxon>
        <taxon>Spermatophyta</taxon>
        <taxon>Magnoliopsida</taxon>
        <taxon>eudicotyledons</taxon>
        <taxon>Gunneridae</taxon>
        <taxon>Pentapetalae</taxon>
        <taxon>asterids</taxon>
        <taxon>campanulids</taxon>
        <taxon>Asterales</taxon>
        <taxon>Asteraceae</taxon>
        <taxon>Asteroideae</taxon>
        <taxon>Anthemideae</taxon>
        <taxon>Anthemidinae</taxon>
        <taxon>Tanacetum</taxon>
    </lineage>
</organism>
<comment type="caution">
    <text evidence="1">The sequence shown here is derived from an EMBL/GenBank/DDBJ whole genome shotgun (WGS) entry which is preliminary data.</text>
</comment>
<dbReference type="EMBL" id="BKCJ011266290">
    <property type="protein sequence ID" value="GFD12532.1"/>
    <property type="molecule type" value="Genomic_DNA"/>
</dbReference>
<proteinExistence type="predicted"/>
<accession>A0A699TP40</accession>
<sequence>MLLQKGVSDVMRGKIVNPDVPRYYYYKKKLSGDAKFEKCVPKFCMDDEDAKGTTQIDNGLDVIFFIGVMIVDDIFRGPFIS</sequence>
<evidence type="ECO:0000313" key="1">
    <source>
        <dbReference type="EMBL" id="GFD12532.1"/>
    </source>
</evidence>
<dbReference type="AlphaFoldDB" id="A0A699TP40"/>
<name>A0A699TP40_TANCI</name>
<reference evidence="1" key="1">
    <citation type="journal article" date="2019" name="Sci. Rep.">
        <title>Draft genome of Tanacetum cinerariifolium, the natural source of mosquito coil.</title>
        <authorList>
            <person name="Yamashiro T."/>
            <person name="Shiraishi A."/>
            <person name="Satake H."/>
            <person name="Nakayama K."/>
        </authorList>
    </citation>
    <scope>NUCLEOTIDE SEQUENCE</scope>
</reference>
<gene>
    <name evidence="1" type="ORF">Tci_884501</name>
</gene>
<protein>
    <submittedName>
        <fullName evidence="1">Uncharacterized protein</fullName>
    </submittedName>
</protein>